<evidence type="ECO:0000313" key="1">
    <source>
        <dbReference type="EMBL" id="MBA4647785.1"/>
    </source>
</evidence>
<reference evidence="1" key="1">
    <citation type="journal article" date="2013" name="J. Plant Res.">
        <title>Effect of fungi and light on seed germination of three Opuntia species from semiarid lands of central Mexico.</title>
        <authorList>
            <person name="Delgado-Sanchez P."/>
            <person name="Jimenez-Bremont J.F."/>
            <person name="Guerrero-Gonzalez Mde L."/>
            <person name="Flores J."/>
        </authorList>
    </citation>
    <scope>NUCLEOTIDE SEQUENCE</scope>
    <source>
        <tissue evidence="1">Cladode</tissue>
    </source>
</reference>
<sequence length="117" mass="13779">MKGENQNDYCPSTSVDLQQTYLAARAHLDKELQADNKVHPEIYLSHWRLNHSPPLKYQRLHLGQQPILFSFRHDIKFIFSLHALFIFFKLFEIRGKSTPVLSVIFSPYIHQASHGYR</sequence>
<protein>
    <submittedName>
        <fullName evidence="1">Uncharacterized protein</fullName>
    </submittedName>
</protein>
<accession>A0A7C9DTN9</accession>
<organism evidence="1">
    <name type="scientific">Opuntia streptacantha</name>
    <name type="common">Prickly pear cactus</name>
    <name type="synonym">Opuntia cardona</name>
    <dbReference type="NCBI Taxonomy" id="393608"/>
    <lineage>
        <taxon>Eukaryota</taxon>
        <taxon>Viridiplantae</taxon>
        <taxon>Streptophyta</taxon>
        <taxon>Embryophyta</taxon>
        <taxon>Tracheophyta</taxon>
        <taxon>Spermatophyta</taxon>
        <taxon>Magnoliopsida</taxon>
        <taxon>eudicotyledons</taxon>
        <taxon>Gunneridae</taxon>
        <taxon>Pentapetalae</taxon>
        <taxon>Caryophyllales</taxon>
        <taxon>Cactineae</taxon>
        <taxon>Cactaceae</taxon>
        <taxon>Opuntioideae</taxon>
        <taxon>Opuntia</taxon>
    </lineage>
</organism>
<dbReference type="AlphaFoldDB" id="A0A7C9DTN9"/>
<reference evidence="1" key="2">
    <citation type="submission" date="2020-07" db="EMBL/GenBank/DDBJ databases">
        <authorList>
            <person name="Vera ALvarez R."/>
            <person name="Arias-Moreno D.M."/>
            <person name="Jimenez-Jacinto V."/>
            <person name="Jimenez-Bremont J.F."/>
            <person name="Swaminathan K."/>
            <person name="Moose S.P."/>
            <person name="Guerrero-Gonzalez M.L."/>
            <person name="Marino-Ramirez L."/>
            <person name="Landsman D."/>
            <person name="Rodriguez-Kessler M."/>
            <person name="Delgado-Sanchez P."/>
        </authorList>
    </citation>
    <scope>NUCLEOTIDE SEQUENCE</scope>
    <source>
        <tissue evidence="1">Cladode</tissue>
    </source>
</reference>
<dbReference type="EMBL" id="GISG01152453">
    <property type="protein sequence ID" value="MBA4647785.1"/>
    <property type="molecule type" value="Transcribed_RNA"/>
</dbReference>
<name>A0A7C9DTN9_OPUST</name>
<proteinExistence type="predicted"/>